<keyword evidence="5 6" id="KW-0456">Lyase</keyword>
<dbReference type="PANTHER" id="PTHR23133">
    <property type="entry name" value="IMIDAZOLEGLYCEROL-PHOSPHATE DEHYDRATASE HIS7"/>
    <property type="match status" value="1"/>
</dbReference>
<dbReference type="Gene3D" id="3.30.230.40">
    <property type="entry name" value="Imidazole glycerol phosphate dehydratase, domain 1"/>
    <property type="match status" value="2"/>
</dbReference>
<dbReference type="SUPFAM" id="SSF54211">
    <property type="entry name" value="Ribosomal protein S5 domain 2-like"/>
    <property type="match status" value="2"/>
</dbReference>
<dbReference type="KEGG" id="cbar:PATL70BA_0100"/>
<dbReference type="EMBL" id="LR130778">
    <property type="protein sequence ID" value="VDN45939.1"/>
    <property type="molecule type" value="Genomic_DNA"/>
</dbReference>
<evidence type="ECO:0000256" key="1">
    <source>
        <dbReference type="ARBA" id="ARBA00005047"/>
    </source>
</evidence>
<comment type="catalytic activity">
    <reaction evidence="6 7">
        <text>D-erythro-1-(imidazol-4-yl)glycerol 3-phosphate = 3-(imidazol-4-yl)-2-oxopropyl phosphate + H2O</text>
        <dbReference type="Rhea" id="RHEA:11040"/>
        <dbReference type="ChEBI" id="CHEBI:15377"/>
        <dbReference type="ChEBI" id="CHEBI:57766"/>
        <dbReference type="ChEBI" id="CHEBI:58278"/>
        <dbReference type="EC" id="4.2.1.19"/>
    </reaction>
</comment>
<gene>
    <name evidence="6 8" type="primary">hisB</name>
    <name evidence="8" type="ORF">PATL70BA_0100</name>
</gene>
<proteinExistence type="inferred from homology"/>
<dbReference type="InterPro" id="IPR020568">
    <property type="entry name" value="Ribosomal_Su5_D2-typ_SF"/>
</dbReference>
<keyword evidence="4 6" id="KW-0368">Histidine biosynthesis</keyword>
<evidence type="ECO:0000256" key="5">
    <source>
        <dbReference type="ARBA" id="ARBA00023239"/>
    </source>
</evidence>
<dbReference type="HAMAP" id="MF_00076">
    <property type="entry name" value="HisB"/>
    <property type="match status" value="1"/>
</dbReference>
<dbReference type="GO" id="GO:0004424">
    <property type="term" value="F:imidazoleglycerol-phosphate dehydratase activity"/>
    <property type="evidence" value="ECO:0007669"/>
    <property type="project" value="UniProtKB-UniRule"/>
</dbReference>
<evidence type="ECO:0000256" key="3">
    <source>
        <dbReference type="ARBA" id="ARBA00022605"/>
    </source>
</evidence>
<dbReference type="InterPro" id="IPR020565">
    <property type="entry name" value="ImidazoleglycerP_deHydtase_CS"/>
</dbReference>
<dbReference type="InterPro" id="IPR038494">
    <property type="entry name" value="IGPD_sf"/>
</dbReference>
<comment type="similarity">
    <text evidence="6 7">Belongs to the imidazoleglycerol-phosphate dehydratase family.</text>
</comment>
<organism evidence="8 9">
    <name type="scientific">Petrocella atlantisensis</name>
    <dbReference type="NCBI Taxonomy" id="2173034"/>
    <lineage>
        <taxon>Bacteria</taxon>
        <taxon>Bacillati</taxon>
        <taxon>Bacillota</taxon>
        <taxon>Clostridia</taxon>
        <taxon>Lachnospirales</taxon>
        <taxon>Vallitaleaceae</taxon>
        <taxon>Petrocella</taxon>
    </lineage>
</organism>
<keyword evidence="6" id="KW-0963">Cytoplasm</keyword>
<dbReference type="RefSeq" id="WP_125135527.1">
    <property type="nucleotide sequence ID" value="NZ_LR130778.1"/>
</dbReference>
<evidence type="ECO:0000256" key="2">
    <source>
        <dbReference type="ARBA" id="ARBA00016664"/>
    </source>
</evidence>
<dbReference type="Proteomes" id="UP000279029">
    <property type="component" value="Chromosome"/>
</dbReference>
<keyword evidence="9" id="KW-1185">Reference proteome</keyword>
<evidence type="ECO:0000256" key="4">
    <source>
        <dbReference type="ARBA" id="ARBA00023102"/>
    </source>
</evidence>
<dbReference type="CDD" id="cd07914">
    <property type="entry name" value="IGPD"/>
    <property type="match status" value="1"/>
</dbReference>
<keyword evidence="3 6" id="KW-0028">Amino-acid biosynthesis</keyword>
<evidence type="ECO:0000256" key="6">
    <source>
        <dbReference type="HAMAP-Rule" id="MF_00076"/>
    </source>
</evidence>
<dbReference type="NCBIfam" id="NF002114">
    <property type="entry name" value="PRK00951.2-4"/>
    <property type="match status" value="1"/>
</dbReference>
<dbReference type="UniPathway" id="UPA00031">
    <property type="reaction ID" value="UER00011"/>
</dbReference>
<dbReference type="InterPro" id="IPR000807">
    <property type="entry name" value="ImidazoleglycerolP_deHydtase"/>
</dbReference>
<evidence type="ECO:0000256" key="7">
    <source>
        <dbReference type="RuleBase" id="RU000599"/>
    </source>
</evidence>
<evidence type="ECO:0000313" key="9">
    <source>
        <dbReference type="Proteomes" id="UP000279029"/>
    </source>
</evidence>
<evidence type="ECO:0000313" key="8">
    <source>
        <dbReference type="EMBL" id="VDN45939.1"/>
    </source>
</evidence>
<dbReference type="FunFam" id="3.30.230.40:FF:000003">
    <property type="entry name" value="Imidazoleglycerol-phosphate dehydratase HisB"/>
    <property type="match status" value="1"/>
</dbReference>
<reference evidence="8 9" key="1">
    <citation type="submission" date="2018-09" db="EMBL/GenBank/DDBJ databases">
        <authorList>
            <person name="Postec A."/>
        </authorList>
    </citation>
    <scope>NUCLEOTIDE SEQUENCE [LARGE SCALE GENOMIC DNA]</scope>
    <source>
        <strain evidence="8">70B-A</strain>
    </source>
</reference>
<comment type="pathway">
    <text evidence="1 6 7">Amino-acid biosynthesis; L-histidine biosynthesis; L-histidine from 5-phospho-alpha-D-ribose 1-diphosphate: step 6/9.</text>
</comment>
<comment type="subcellular location">
    <subcellularLocation>
        <location evidence="6 7">Cytoplasm</location>
    </subcellularLocation>
</comment>
<dbReference type="AlphaFoldDB" id="A0A3P7RYT8"/>
<dbReference type="EC" id="4.2.1.19" evidence="6 7"/>
<dbReference type="PANTHER" id="PTHR23133:SF2">
    <property type="entry name" value="IMIDAZOLEGLYCEROL-PHOSPHATE DEHYDRATASE"/>
    <property type="match status" value="1"/>
</dbReference>
<accession>A0A3P7RYT8</accession>
<dbReference type="NCBIfam" id="NF002111">
    <property type="entry name" value="PRK00951.2-1"/>
    <property type="match status" value="1"/>
</dbReference>
<dbReference type="FunFam" id="3.30.230.40:FF:000001">
    <property type="entry name" value="Imidazoleglycerol-phosphate dehydratase HisB"/>
    <property type="match status" value="1"/>
</dbReference>
<dbReference type="PROSITE" id="PS00954">
    <property type="entry name" value="IGP_DEHYDRATASE_1"/>
    <property type="match status" value="1"/>
</dbReference>
<sequence length="197" mass="21727">MANRVCTINRKTNETNIDMKLNIDGSGQSTLKTGIGFFDHMLTHIAKHGFFDLEVTCDGDLEVDCHHSIEDIGIVLGKCIREAVGDKIGIKRYGSCILPMDETLVLCALDLSGRPYLNFDVALTALRLGDMDVEMVKEFFMAVAVHAGMNLHIKLLDGSNNHHIVEGIFKAFGNALDQATLFDERIIGTRSTKGMLE</sequence>
<dbReference type="OrthoDB" id="9790411at2"/>
<protein>
    <recommendedName>
        <fullName evidence="2 6">Imidazoleglycerol-phosphate dehydratase</fullName>
        <shortName evidence="6">IGPD</shortName>
        <ecNumber evidence="6 7">4.2.1.19</ecNumber>
    </recommendedName>
</protein>
<name>A0A3P7RYT8_9FIRM</name>
<dbReference type="PROSITE" id="PS00955">
    <property type="entry name" value="IGP_DEHYDRATASE_2"/>
    <property type="match status" value="1"/>
</dbReference>
<dbReference type="GO" id="GO:0005737">
    <property type="term" value="C:cytoplasm"/>
    <property type="evidence" value="ECO:0007669"/>
    <property type="project" value="UniProtKB-SubCell"/>
</dbReference>
<dbReference type="Pfam" id="PF00475">
    <property type="entry name" value="IGPD"/>
    <property type="match status" value="1"/>
</dbReference>
<dbReference type="GO" id="GO:0000105">
    <property type="term" value="P:L-histidine biosynthetic process"/>
    <property type="evidence" value="ECO:0007669"/>
    <property type="project" value="UniProtKB-UniRule"/>
</dbReference>